<keyword evidence="6 8" id="KW-0472">Membrane</keyword>
<dbReference type="SUPFAM" id="SSF56935">
    <property type="entry name" value="Porins"/>
    <property type="match status" value="1"/>
</dbReference>
<dbReference type="InterPro" id="IPR037066">
    <property type="entry name" value="Plug_dom_sf"/>
</dbReference>
<protein>
    <submittedName>
        <fullName evidence="13">TonB-dependent receptor</fullName>
    </submittedName>
</protein>
<dbReference type="Gene3D" id="2.170.130.10">
    <property type="entry name" value="TonB-dependent receptor, plug domain"/>
    <property type="match status" value="1"/>
</dbReference>
<reference evidence="13" key="1">
    <citation type="submission" date="2020-10" db="EMBL/GenBank/DDBJ databases">
        <authorList>
            <person name="Lu T."/>
            <person name="Wang Q."/>
            <person name="Han X."/>
        </authorList>
    </citation>
    <scope>NUCLEOTIDE SEQUENCE</scope>
    <source>
        <strain evidence="13">WQ 366</strain>
    </source>
</reference>
<dbReference type="EMBL" id="JADEYP010000030">
    <property type="protein sequence ID" value="MCA5006277.1"/>
    <property type="molecule type" value="Genomic_DNA"/>
</dbReference>
<comment type="similarity">
    <text evidence="8 9">Belongs to the TonB-dependent receptor family.</text>
</comment>
<organism evidence="13 14">
    <name type="scientific">Sphingobacterium bovistauri</name>
    <dbReference type="NCBI Taxonomy" id="2781959"/>
    <lineage>
        <taxon>Bacteria</taxon>
        <taxon>Pseudomonadati</taxon>
        <taxon>Bacteroidota</taxon>
        <taxon>Sphingobacteriia</taxon>
        <taxon>Sphingobacteriales</taxon>
        <taxon>Sphingobacteriaceae</taxon>
        <taxon>Sphingobacterium</taxon>
    </lineage>
</organism>
<evidence type="ECO:0000259" key="11">
    <source>
        <dbReference type="Pfam" id="PF00593"/>
    </source>
</evidence>
<keyword evidence="4 8" id="KW-0812">Transmembrane</keyword>
<sequence>MIKYYKTLAFLCLANVSSSTMAKSVLNYENILLEVFQEKIVTGKVVDINNLPLSNVTITEIGTNNSTLTDNNGEFKLKLQSNSSRMMEVKFFNYEVKNVIIEKFDGNIIQLVNSETQLDEVVVVGFGTQKKVNLTGAVSTITAKELEARPVTSTVHALQGKLPGLTITQNSGQLYGKNPYMEVRGLSTIGQGSSGGVLVLIDGMEGDLYSINPQDIETISVLKDAAASSIYGSRAPFGVILVTTKSGKNKKATLNYNNNFHFNMPINLPHMADSYSWALYFNEASANDGKGADIGPERLKRIKDYIDGKIFYNTVPVGNQWGTAYTEGNDNINYYDVFYKNVTTAQEHNLSLNGGNETTNYFVSGNFLKQNGTLNWDLDGRKRYNVFGKIETKAFNFVDLKYNSRIIREDYHQPRVMQDDIFQNFGQYLWPVSPLNDPNGNLFNDITLRFRDGGQTTFSNTSSIHQVNATIQPLNGWRIVGDLNYRYRSHFIHKEVKKVHQIGIDGITPGSSWDDHSAVSEYGERNDFLNTNLYSDYERRLYDKHYFKIMGGFQAEQYHVRTLYAEKEGLIVPDIATINTTSGLFNGTQVPPYVSGDFNRWQTVGFFGRLNYNFDEKYLFEANLRYDGSSRFQQAQRWGLFPSFSAGYNLAKESFFDDARKYVNTLKIRASYGSLGNQNTHSYYPTYSAMGFANSAGTWLVNGQKPNIAWSPALISSSLTWEEIQSWNAGLDFGLFNDRLTGDFNYYIRKTLNMIGPADELPTILGTNVPNTNNTDLKSQGWELQIGWQDRAINNEFEYGVKLVLSDQVSTITRYSNPSQTLSRYYPGMKWGEIWGYESIDIARSQEEMENHIISLTNGGQNALGSNWQSGDVMYKDVNGDGKIDAGAYTISDHGDLKVLGNMMPRYSFGLDLNAAYKGVDVRVFLQGVGKREYFQGSKYFFGSRGWSKWGTMVLTQHLDYFRDEYTTNPMGSNVDAYYPRPYLDNTKNYQAQSLFLQNAAYMRVKNLQVGYSLPSNVLQTIGANRLRIFFTGENLFTFTKMTDLFDPETISSNDQGNVYPLSKTYAFGLSLTF</sequence>
<dbReference type="InterPro" id="IPR039426">
    <property type="entry name" value="TonB-dep_rcpt-like"/>
</dbReference>
<proteinExistence type="inferred from homology"/>
<evidence type="ECO:0000313" key="13">
    <source>
        <dbReference type="EMBL" id="MCA5006277.1"/>
    </source>
</evidence>
<feature type="chain" id="PRO_5045994133" evidence="10">
    <location>
        <begin position="23"/>
        <end position="1074"/>
    </location>
</feature>
<accession>A0ABS7Z7W3</accession>
<dbReference type="NCBIfam" id="TIGR04057">
    <property type="entry name" value="SusC_RagA_signa"/>
    <property type="match status" value="1"/>
</dbReference>
<keyword evidence="2 8" id="KW-0813">Transport</keyword>
<dbReference type="InterPro" id="IPR012910">
    <property type="entry name" value="Plug_dom"/>
</dbReference>
<keyword evidence="3 8" id="KW-1134">Transmembrane beta strand</keyword>
<dbReference type="PROSITE" id="PS52016">
    <property type="entry name" value="TONB_DEPENDENT_REC_3"/>
    <property type="match status" value="1"/>
</dbReference>
<evidence type="ECO:0000313" key="14">
    <source>
        <dbReference type="Proteomes" id="UP001165302"/>
    </source>
</evidence>
<gene>
    <name evidence="13" type="ORF">IPZ78_14075</name>
</gene>
<dbReference type="Proteomes" id="UP001165302">
    <property type="component" value="Unassembled WGS sequence"/>
</dbReference>
<evidence type="ECO:0000256" key="4">
    <source>
        <dbReference type="ARBA" id="ARBA00022692"/>
    </source>
</evidence>
<dbReference type="InterPro" id="IPR000531">
    <property type="entry name" value="Beta-barrel_TonB"/>
</dbReference>
<keyword evidence="10" id="KW-0732">Signal</keyword>
<dbReference type="SUPFAM" id="SSF49464">
    <property type="entry name" value="Carboxypeptidase regulatory domain-like"/>
    <property type="match status" value="1"/>
</dbReference>
<evidence type="ECO:0000256" key="9">
    <source>
        <dbReference type="RuleBase" id="RU003357"/>
    </source>
</evidence>
<dbReference type="Pfam" id="PF13715">
    <property type="entry name" value="CarbopepD_reg_2"/>
    <property type="match status" value="1"/>
</dbReference>
<evidence type="ECO:0000256" key="7">
    <source>
        <dbReference type="ARBA" id="ARBA00023237"/>
    </source>
</evidence>
<feature type="domain" description="TonB-dependent receptor-like beta-barrel" evidence="11">
    <location>
        <begin position="432"/>
        <end position="917"/>
    </location>
</feature>
<keyword evidence="7 8" id="KW-0998">Cell outer membrane</keyword>
<dbReference type="InterPro" id="IPR023997">
    <property type="entry name" value="TonB-dep_OMP_SusC/RagA_CS"/>
</dbReference>
<evidence type="ECO:0000256" key="10">
    <source>
        <dbReference type="SAM" id="SignalP"/>
    </source>
</evidence>
<dbReference type="NCBIfam" id="TIGR04056">
    <property type="entry name" value="OMP_RagA_SusC"/>
    <property type="match status" value="1"/>
</dbReference>
<dbReference type="InterPro" id="IPR036942">
    <property type="entry name" value="Beta-barrel_TonB_sf"/>
</dbReference>
<dbReference type="RefSeq" id="WP_225554636.1">
    <property type="nucleotide sequence ID" value="NZ_JADEYP010000030.1"/>
</dbReference>
<evidence type="ECO:0000256" key="3">
    <source>
        <dbReference type="ARBA" id="ARBA00022452"/>
    </source>
</evidence>
<dbReference type="InterPro" id="IPR008969">
    <property type="entry name" value="CarboxyPept-like_regulatory"/>
</dbReference>
<evidence type="ECO:0000256" key="6">
    <source>
        <dbReference type="ARBA" id="ARBA00023136"/>
    </source>
</evidence>
<comment type="subcellular location">
    <subcellularLocation>
        <location evidence="1 8">Cell outer membrane</location>
        <topology evidence="1 8">Multi-pass membrane protein</topology>
    </subcellularLocation>
</comment>
<evidence type="ECO:0000259" key="12">
    <source>
        <dbReference type="Pfam" id="PF07715"/>
    </source>
</evidence>
<evidence type="ECO:0000256" key="2">
    <source>
        <dbReference type="ARBA" id="ARBA00022448"/>
    </source>
</evidence>
<evidence type="ECO:0000256" key="8">
    <source>
        <dbReference type="PROSITE-ProRule" id="PRU01360"/>
    </source>
</evidence>
<keyword evidence="5 9" id="KW-0798">TonB box</keyword>
<comment type="caution">
    <text evidence="13">The sequence shown here is derived from an EMBL/GenBank/DDBJ whole genome shotgun (WGS) entry which is preliminary data.</text>
</comment>
<dbReference type="Pfam" id="PF07715">
    <property type="entry name" value="Plug"/>
    <property type="match status" value="1"/>
</dbReference>
<keyword evidence="14" id="KW-1185">Reference proteome</keyword>
<dbReference type="InterPro" id="IPR023996">
    <property type="entry name" value="TonB-dep_OMP_SusC/RagA"/>
</dbReference>
<dbReference type="Pfam" id="PF00593">
    <property type="entry name" value="TonB_dep_Rec_b-barrel"/>
    <property type="match status" value="1"/>
</dbReference>
<feature type="domain" description="TonB-dependent receptor plug" evidence="12">
    <location>
        <begin position="131"/>
        <end position="239"/>
    </location>
</feature>
<dbReference type="Gene3D" id="2.40.170.20">
    <property type="entry name" value="TonB-dependent receptor, beta-barrel domain"/>
    <property type="match status" value="1"/>
</dbReference>
<evidence type="ECO:0000256" key="1">
    <source>
        <dbReference type="ARBA" id="ARBA00004571"/>
    </source>
</evidence>
<evidence type="ECO:0000256" key="5">
    <source>
        <dbReference type="ARBA" id="ARBA00023077"/>
    </source>
</evidence>
<name>A0ABS7Z7W3_9SPHI</name>
<keyword evidence="13" id="KW-0675">Receptor</keyword>
<feature type="signal peptide" evidence="10">
    <location>
        <begin position="1"/>
        <end position="22"/>
    </location>
</feature>